<evidence type="ECO:0000313" key="3">
    <source>
        <dbReference type="EMBL" id="CAK0800362.1"/>
    </source>
</evidence>
<gene>
    <name evidence="3" type="ORF">PCOR1329_LOCUS8530</name>
</gene>
<dbReference type="EMBL" id="CAUYUJ010002344">
    <property type="protein sequence ID" value="CAK0800362.1"/>
    <property type="molecule type" value="Genomic_DNA"/>
</dbReference>
<feature type="region of interest" description="Disordered" evidence="1">
    <location>
        <begin position="316"/>
        <end position="346"/>
    </location>
</feature>
<feature type="transmembrane region" description="Helical" evidence="2">
    <location>
        <begin position="136"/>
        <end position="155"/>
    </location>
</feature>
<evidence type="ECO:0000256" key="1">
    <source>
        <dbReference type="SAM" id="MobiDB-lite"/>
    </source>
</evidence>
<reference evidence="3" key="1">
    <citation type="submission" date="2023-10" db="EMBL/GenBank/DDBJ databases">
        <authorList>
            <person name="Chen Y."/>
            <person name="Shah S."/>
            <person name="Dougan E. K."/>
            <person name="Thang M."/>
            <person name="Chan C."/>
        </authorList>
    </citation>
    <scope>NUCLEOTIDE SEQUENCE [LARGE SCALE GENOMIC DNA]</scope>
</reference>
<feature type="transmembrane region" description="Helical" evidence="2">
    <location>
        <begin position="233"/>
        <end position="259"/>
    </location>
</feature>
<keyword evidence="2" id="KW-0812">Transmembrane</keyword>
<dbReference type="Proteomes" id="UP001189429">
    <property type="component" value="Unassembled WGS sequence"/>
</dbReference>
<accession>A0ABN9Q3R8</accession>
<name>A0ABN9Q3R8_9DINO</name>
<protein>
    <recommendedName>
        <fullName evidence="5">Very-long-chain 3-oxoacyl-CoA synthase</fullName>
    </recommendedName>
</protein>
<keyword evidence="2" id="KW-0472">Membrane</keyword>
<keyword evidence="4" id="KW-1185">Reference proteome</keyword>
<comment type="caution">
    <text evidence="3">The sequence shown here is derived from an EMBL/GenBank/DDBJ whole genome shotgun (WGS) entry which is preliminary data.</text>
</comment>
<feature type="transmembrane region" description="Helical" evidence="2">
    <location>
        <begin position="265"/>
        <end position="288"/>
    </location>
</feature>
<sequence>MRDVVIFVVYLAMAFPLPHVLRGIFGDWVWREDWYGPFGGVDWQFMSCTPWIVSGHRWFLYMILQSRVMLRIGGKLGAPGWLQTAFWFGVVGVCPVEQAGDPCEHEELWMPLRWTLMWVFGAGGEDCGQCPIYTHWIMWFSAFYVASFHYLRRFMAVVGRRLPKGPVWSVVALGCSFCIGLTVAAFHYPWSHYRRNPLWAACEVITTTLQPMLLALGMTFVPVDMSMCGTRAIGCYIIHFFFSDRCTVAIVGAVTALAWDRTGLLILLAIVAYSLVWLLLIGPLWLALLQLVCTVTASVGRAGFAWLSSVSSKAARGSAAEDDSQSDGSERAESGSDSTSLLAKVT</sequence>
<evidence type="ECO:0000256" key="2">
    <source>
        <dbReference type="SAM" id="Phobius"/>
    </source>
</evidence>
<feature type="transmembrane region" description="Helical" evidence="2">
    <location>
        <begin position="198"/>
        <end position="221"/>
    </location>
</feature>
<keyword evidence="2" id="KW-1133">Transmembrane helix</keyword>
<feature type="transmembrane region" description="Helical" evidence="2">
    <location>
        <begin position="167"/>
        <end position="186"/>
    </location>
</feature>
<feature type="compositionally biased region" description="Polar residues" evidence="1">
    <location>
        <begin position="335"/>
        <end position="346"/>
    </location>
</feature>
<evidence type="ECO:0000313" key="4">
    <source>
        <dbReference type="Proteomes" id="UP001189429"/>
    </source>
</evidence>
<evidence type="ECO:0008006" key="5">
    <source>
        <dbReference type="Google" id="ProtNLM"/>
    </source>
</evidence>
<organism evidence="3 4">
    <name type="scientific">Prorocentrum cordatum</name>
    <dbReference type="NCBI Taxonomy" id="2364126"/>
    <lineage>
        <taxon>Eukaryota</taxon>
        <taxon>Sar</taxon>
        <taxon>Alveolata</taxon>
        <taxon>Dinophyceae</taxon>
        <taxon>Prorocentrales</taxon>
        <taxon>Prorocentraceae</taxon>
        <taxon>Prorocentrum</taxon>
    </lineage>
</organism>
<proteinExistence type="predicted"/>